<evidence type="ECO:0000313" key="3">
    <source>
        <dbReference type="Proteomes" id="UP000077412"/>
    </source>
</evidence>
<reference evidence="2 3" key="1">
    <citation type="submission" date="2016-08" db="EMBL/GenBank/DDBJ databases">
        <title>Complete genome sequence of Fictibacillus arsenicus G25-54, a strain with toxicity to nematodes and a potential arsenic-resistance activity.</title>
        <authorList>
            <person name="Zheng Z."/>
        </authorList>
    </citation>
    <scope>NUCLEOTIDE SEQUENCE [LARGE SCALE GENOMIC DNA]</scope>
    <source>
        <strain evidence="2 3">G25-54</strain>
    </source>
</reference>
<feature type="domain" description="NERD" evidence="1">
    <location>
        <begin position="24"/>
        <end position="140"/>
    </location>
</feature>
<sequence>MLRRIPQDHINKQELQDQLRNHSFGFKGEQSLDYFYRYLPKNDIYFLHGIRILQDDYFFQMDTLLITPNFLTILEIKYLAGHLYFEDRFSQLIRTYENKREAFPNPIEQVKRQSYHLSQILKMYKFDFIPIESLVVMTHPSAIIEASPTYKEAFEKVIKSHGLQQKFHDLSYKHTKSIFNQKQIKKLSKLLTKFSIPYDTDVCELFNINKNELLSGVLCPNCTYSVMKYKWGTWSCLMCQESSKTAHIEALQDYAYLISDKITNRECKQFLHLDSSDQTNHLLRSLNLPISGSTKSRVYHIDKLLQDK</sequence>
<evidence type="ECO:0000259" key="1">
    <source>
        <dbReference type="PROSITE" id="PS50965"/>
    </source>
</evidence>
<name>A0A1B1Z0A0_9BACL</name>
<proteinExistence type="predicted"/>
<evidence type="ECO:0000313" key="2">
    <source>
        <dbReference type="EMBL" id="ANX10892.1"/>
    </source>
</evidence>
<keyword evidence="3" id="KW-1185">Reference proteome</keyword>
<gene>
    <name evidence="2" type="ORF">ABE41_002530</name>
</gene>
<dbReference type="AlphaFoldDB" id="A0A1B1Z0A0"/>
<dbReference type="InterPro" id="IPR011528">
    <property type="entry name" value="NERD"/>
</dbReference>
<accession>A0A1B1Z0A0</accession>
<dbReference type="EMBL" id="CP016761">
    <property type="protein sequence ID" value="ANX10892.1"/>
    <property type="molecule type" value="Genomic_DNA"/>
</dbReference>
<dbReference type="STRING" id="255247.ABE41_002530"/>
<organism evidence="2 3">
    <name type="scientific">Fictibacillus arsenicus</name>
    <dbReference type="NCBI Taxonomy" id="255247"/>
    <lineage>
        <taxon>Bacteria</taxon>
        <taxon>Bacillati</taxon>
        <taxon>Bacillota</taxon>
        <taxon>Bacilli</taxon>
        <taxon>Bacillales</taxon>
        <taxon>Fictibacillaceae</taxon>
        <taxon>Fictibacillus</taxon>
    </lineage>
</organism>
<dbReference type="KEGG" id="far:ABE41_002530"/>
<dbReference type="PROSITE" id="PS50965">
    <property type="entry name" value="NERD"/>
    <property type="match status" value="1"/>
</dbReference>
<dbReference type="Proteomes" id="UP000077412">
    <property type="component" value="Chromosome"/>
</dbReference>
<dbReference type="Pfam" id="PF08378">
    <property type="entry name" value="NERD"/>
    <property type="match status" value="1"/>
</dbReference>
<protein>
    <recommendedName>
        <fullName evidence="1">NERD domain-containing protein</fullName>
    </recommendedName>
</protein>